<accession>U9TJ38</accession>
<name>U9TJ38_RHIID</name>
<protein>
    <submittedName>
        <fullName evidence="1">Uncharacterized protein</fullName>
    </submittedName>
</protein>
<gene>
    <name evidence="1" type="ORF">GLOINDRAFT_31989</name>
</gene>
<proteinExistence type="predicted"/>
<organism evidence="1">
    <name type="scientific">Rhizophagus irregularis (strain DAOM 181602 / DAOM 197198 / MUCL 43194)</name>
    <name type="common">Arbuscular mycorrhizal fungus</name>
    <name type="synonym">Glomus intraradices</name>
    <dbReference type="NCBI Taxonomy" id="747089"/>
    <lineage>
        <taxon>Eukaryota</taxon>
        <taxon>Fungi</taxon>
        <taxon>Fungi incertae sedis</taxon>
        <taxon>Mucoromycota</taxon>
        <taxon>Glomeromycotina</taxon>
        <taxon>Glomeromycetes</taxon>
        <taxon>Glomerales</taxon>
        <taxon>Glomeraceae</taxon>
        <taxon>Rhizophagus</taxon>
    </lineage>
</organism>
<reference evidence="1" key="1">
    <citation type="submission" date="2013-07" db="EMBL/GenBank/DDBJ databases">
        <title>The genome of an arbuscular mycorrhizal fungus provides insights into the evolution of the oldest plant symbiosis.</title>
        <authorList>
            <consortium name="DOE Joint Genome Institute"/>
            <person name="Tisserant E."/>
            <person name="Malbreil M."/>
            <person name="Kuo A."/>
            <person name="Kohler A."/>
            <person name="Symeonidi A."/>
            <person name="Balestrini R."/>
            <person name="Charron P."/>
            <person name="Duensing N."/>
            <person name="Frei-dit-Frey N."/>
            <person name="Gianinazzi-Pearson V."/>
            <person name="Gilbert B."/>
            <person name="Handa Y."/>
            <person name="Hijri M."/>
            <person name="Kaul R."/>
            <person name="Kawaguchi M."/>
            <person name="Krajinski F."/>
            <person name="Lammers P."/>
            <person name="Lapierre D."/>
            <person name="Masclaux F.G."/>
            <person name="Murat C."/>
            <person name="Morin E."/>
            <person name="Ndikumana S."/>
            <person name="Pagni M."/>
            <person name="Petitpierre D."/>
            <person name="Requena N."/>
            <person name="Rosikiewicz P."/>
            <person name="Riley R."/>
            <person name="Saito K."/>
            <person name="San Clemente H."/>
            <person name="Shapiro H."/>
            <person name="van Tuinen D."/>
            <person name="Becard G."/>
            <person name="Bonfante P."/>
            <person name="Paszkowski U."/>
            <person name="Shachar-Hill Y."/>
            <person name="Young J.P."/>
            <person name="Sanders I.R."/>
            <person name="Henrissat B."/>
            <person name="Rensing S.A."/>
            <person name="Grigoriev I.V."/>
            <person name="Corradi N."/>
            <person name="Roux C."/>
            <person name="Martin F."/>
        </authorList>
    </citation>
    <scope>NUCLEOTIDE SEQUENCE</scope>
    <source>
        <strain evidence="1">DAOM 197198</strain>
    </source>
</reference>
<dbReference type="EMBL" id="KI289477">
    <property type="protein sequence ID" value="ESA08189.1"/>
    <property type="molecule type" value="Genomic_DNA"/>
</dbReference>
<dbReference type="HOGENOM" id="CLU_2564769_0_0_1"/>
<evidence type="ECO:0000313" key="1">
    <source>
        <dbReference type="EMBL" id="ESA08189.1"/>
    </source>
</evidence>
<sequence>SGDGDGICDGFCLVRAFYSSGGGDGFGSLRYRNSFGLGLGLCSGLSLGLGLSYSRSMIAFIPGNSYGITAVSVVGCLNNIQC</sequence>
<feature type="non-terminal residue" evidence="1">
    <location>
        <position position="1"/>
    </location>
</feature>
<dbReference type="AlphaFoldDB" id="U9TJ38"/>